<dbReference type="PANTHER" id="PTHR32467">
    <property type="entry name" value="AP2-LIKE ETHYLENE-RESPONSIVE TRANSCRIPTION FACTOR"/>
    <property type="match status" value="1"/>
</dbReference>
<keyword evidence="4" id="KW-0804">Transcription</keyword>
<evidence type="ECO:0000259" key="7">
    <source>
        <dbReference type="PROSITE" id="PS51032"/>
    </source>
</evidence>
<reference evidence="8" key="1">
    <citation type="submission" date="2024-02" db="EMBL/GenBank/DDBJ databases">
        <authorList>
            <consortium name="ELIXIR-Norway"/>
            <consortium name="Elixir Norway"/>
        </authorList>
    </citation>
    <scope>NUCLEOTIDE SEQUENCE</scope>
</reference>
<dbReference type="SMART" id="SM00380">
    <property type="entry name" value="AP2"/>
    <property type="match status" value="1"/>
</dbReference>
<dbReference type="CDD" id="cd00018">
    <property type="entry name" value="AP2"/>
    <property type="match status" value="1"/>
</dbReference>
<evidence type="ECO:0000256" key="5">
    <source>
        <dbReference type="ARBA" id="ARBA00023242"/>
    </source>
</evidence>
<evidence type="ECO:0000256" key="6">
    <source>
        <dbReference type="SAM" id="MobiDB-lite"/>
    </source>
</evidence>
<sequence>MCLFLPFHIAWSSSGIRGTIVLVISRSSTPDFLVLQIMDSDLNMVPNVDSGMQEDHVQATSAAAAAPEPHGQTAVPAYVGLARLYFGQIPADLVEEAGTVVASFQQLQLDDHGGESDSPASDDVGAQAAEVAAVLQQPDAPAEKKRKLSYRCGSPSKSSEFLGVTHYQRTGRWEAHIWVDDVEPHKQLYLGASATEEEAARAYDKAALVLRGEGFQDRINFKPAQQYEDDVKRLKLLTKDQMALFLRGDSKGTGAVWTYPYVRKIKPGIFEATYAENWKRRSPVEEILGSYSDEEEAARAVYDKAVQENNKDLAQSIKDISIVRTLPTTAQRAAIDAGLPVPSAQKTVTSRRRKQKARRKPYTPRKKKLDVVAGAAAATGGHDQTLQQVLIHLALCRLRLFGMFLDSSRTSSSRQCLISSGRADGFLAS</sequence>
<feature type="compositionally biased region" description="Basic residues" evidence="6">
    <location>
        <begin position="349"/>
        <end position="368"/>
    </location>
</feature>
<organism evidence="8 9">
    <name type="scientific">Sphagnum jensenii</name>
    <dbReference type="NCBI Taxonomy" id="128206"/>
    <lineage>
        <taxon>Eukaryota</taxon>
        <taxon>Viridiplantae</taxon>
        <taxon>Streptophyta</taxon>
        <taxon>Embryophyta</taxon>
        <taxon>Bryophyta</taxon>
        <taxon>Sphagnophytina</taxon>
        <taxon>Sphagnopsida</taxon>
        <taxon>Sphagnales</taxon>
        <taxon>Sphagnaceae</taxon>
        <taxon>Sphagnum</taxon>
    </lineage>
</organism>
<evidence type="ECO:0000256" key="3">
    <source>
        <dbReference type="ARBA" id="ARBA00023125"/>
    </source>
</evidence>
<name>A0ABP0XCT5_9BRYO</name>
<comment type="subcellular location">
    <subcellularLocation>
        <location evidence="1">Nucleus</location>
    </subcellularLocation>
</comment>
<keyword evidence="3" id="KW-0238">DNA-binding</keyword>
<evidence type="ECO:0000256" key="2">
    <source>
        <dbReference type="ARBA" id="ARBA00023015"/>
    </source>
</evidence>
<feature type="domain" description="AP2/ERF" evidence="7">
    <location>
        <begin position="160"/>
        <end position="222"/>
    </location>
</feature>
<dbReference type="PROSITE" id="PS51032">
    <property type="entry name" value="AP2_ERF"/>
    <property type="match status" value="1"/>
</dbReference>
<proteinExistence type="predicted"/>
<gene>
    <name evidence="8" type="ORF">CSSPJE1EN1_LOCUS22397</name>
</gene>
<dbReference type="Gene3D" id="3.30.730.10">
    <property type="entry name" value="AP2/ERF domain"/>
    <property type="match status" value="1"/>
</dbReference>
<accession>A0ABP0XCT5</accession>
<dbReference type="Proteomes" id="UP001497444">
    <property type="component" value="Chromosome 8"/>
</dbReference>
<protein>
    <recommendedName>
        <fullName evidence="7">AP2/ERF domain-containing protein</fullName>
    </recommendedName>
</protein>
<dbReference type="InterPro" id="IPR016177">
    <property type="entry name" value="DNA-bd_dom_sf"/>
</dbReference>
<feature type="region of interest" description="Disordered" evidence="6">
    <location>
        <begin position="341"/>
        <end position="368"/>
    </location>
</feature>
<dbReference type="SUPFAM" id="SSF54171">
    <property type="entry name" value="DNA-binding domain"/>
    <property type="match status" value="1"/>
</dbReference>
<dbReference type="EMBL" id="OZ020103">
    <property type="protein sequence ID" value="CAK9276919.1"/>
    <property type="molecule type" value="Genomic_DNA"/>
</dbReference>
<dbReference type="InterPro" id="IPR036955">
    <property type="entry name" value="AP2/ERF_dom_sf"/>
</dbReference>
<dbReference type="InterPro" id="IPR001471">
    <property type="entry name" value="AP2/ERF_dom"/>
</dbReference>
<evidence type="ECO:0000313" key="9">
    <source>
        <dbReference type="Proteomes" id="UP001497444"/>
    </source>
</evidence>
<dbReference type="PANTHER" id="PTHR32467:SF213">
    <property type="entry name" value="OS03G0770700 PROTEIN"/>
    <property type="match status" value="1"/>
</dbReference>
<evidence type="ECO:0000313" key="8">
    <source>
        <dbReference type="EMBL" id="CAK9276919.1"/>
    </source>
</evidence>
<keyword evidence="5" id="KW-0539">Nucleus</keyword>
<evidence type="ECO:0000256" key="4">
    <source>
        <dbReference type="ARBA" id="ARBA00023163"/>
    </source>
</evidence>
<keyword evidence="2" id="KW-0805">Transcription regulation</keyword>
<keyword evidence="9" id="KW-1185">Reference proteome</keyword>
<evidence type="ECO:0000256" key="1">
    <source>
        <dbReference type="ARBA" id="ARBA00004123"/>
    </source>
</evidence>